<keyword evidence="2" id="KW-1185">Reference proteome</keyword>
<dbReference type="Proteomes" id="UP000224460">
    <property type="component" value="Unassembled WGS sequence"/>
</dbReference>
<name>A0AC61DGQ6_9FIRM</name>
<proteinExistence type="predicted"/>
<evidence type="ECO:0000313" key="2">
    <source>
        <dbReference type="Proteomes" id="UP000224460"/>
    </source>
</evidence>
<reference evidence="1" key="1">
    <citation type="submission" date="2017-10" db="EMBL/GenBank/DDBJ databases">
        <title>Genome sequence of cellulolytic Lachnospiraceae bacterium XHS1971 isolated from hotspring sediment.</title>
        <authorList>
            <person name="Vasudevan G."/>
            <person name="Joshi A.J."/>
            <person name="Hivarkar S."/>
            <person name="Lanjekar V.B."/>
            <person name="Dhakephalkar P.K."/>
            <person name="Dagar S."/>
        </authorList>
    </citation>
    <scope>NUCLEOTIDE SEQUENCE</scope>
    <source>
        <strain evidence="1">XHS1971</strain>
    </source>
</reference>
<gene>
    <name evidence="1" type="ORF">CS063_00805</name>
</gene>
<dbReference type="EMBL" id="PEDL01000001">
    <property type="protein sequence ID" value="PHV72050.1"/>
    <property type="molecule type" value="Genomic_DNA"/>
</dbReference>
<accession>A0AC61DGQ6</accession>
<protein>
    <submittedName>
        <fullName evidence="1">Uncharacterized protein</fullName>
    </submittedName>
</protein>
<comment type="caution">
    <text evidence="1">The sequence shown here is derived from an EMBL/GenBank/DDBJ whole genome shotgun (WGS) entry which is preliminary data.</text>
</comment>
<evidence type="ECO:0000313" key="1">
    <source>
        <dbReference type="EMBL" id="PHV72050.1"/>
    </source>
</evidence>
<organism evidence="1 2">
    <name type="scientific">Sporanaerobium hydrogeniformans</name>
    <dbReference type="NCBI Taxonomy" id="3072179"/>
    <lineage>
        <taxon>Bacteria</taxon>
        <taxon>Bacillati</taxon>
        <taxon>Bacillota</taxon>
        <taxon>Clostridia</taxon>
        <taxon>Lachnospirales</taxon>
        <taxon>Lachnospiraceae</taxon>
        <taxon>Sporanaerobium</taxon>
    </lineage>
</organism>
<sequence>MENSKKQSLTIDVKFKVKDVLRYNMSVAWKSLTNKIICLLGIGILVYYFYKMFHRTVTLDVFIAQNILYVMVPILIFVLIPWRVWKVTVTQMQNPAFAYGVTYIFTEDAITLDLGEAKDEMPWTIFVSIVETKNDFRLFVDDIRAQLVPKHNLTKEQIVTFKELAQKASTTGTCKFK</sequence>